<dbReference type="NCBIfam" id="TIGR00360">
    <property type="entry name" value="ComEC_N-term"/>
    <property type="match status" value="1"/>
</dbReference>
<evidence type="ECO:0000256" key="3">
    <source>
        <dbReference type="ARBA" id="ARBA00022692"/>
    </source>
</evidence>
<sequence length="506" mass="55063">MSTGRAYIIWAGVGFLVGVMIGEWWQIPSWQVGAYLVATIICLGLLWGKYYRHSFLIVGVSLGLILGNWRLASVLPLPPNDISHYQGQTITFVGQIIDDPQSTLDAEKFTVAVQSAPIDAPVSGKVLIKTGRYPEYNYGNVLALTCKINSPSGAPSKAGKASPWAGGADVSGYAKYLGRFNIYATCDYPEIDVKQDFAGQKLWRWLYQLKHYFLRVADQTIPEPAASLLAGLLLGASATLPKSILDGFNTAGLTHIIALSGFNISIVAGAILGLLRWLPLSARLIVALVAIWLFVLLTGAAPSAVRAGLMGMIILSAGLFGRLSDISVALMLSAVLMVGANPKILAGDIGFQLSFLATIGIVYLSPLLESCNKTKLVWLNQLVVPTLAALIMVTPILAINFGRISLIAPLTNILVVPLVPLAMLLGFWAVVGGMIWSVLGSVLGWLAWLPLRFVVAVAEYMKNLPWASLQLELQSGWWLIVYYAFVLIALNWYYVSYRHRQFRPTR</sequence>
<feature type="transmembrane region" description="Helical" evidence="6">
    <location>
        <begin position="475"/>
        <end position="495"/>
    </location>
</feature>
<feature type="transmembrane region" description="Helical" evidence="6">
    <location>
        <begin position="344"/>
        <end position="364"/>
    </location>
</feature>
<feature type="transmembrane region" description="Helical" evidence="6">
    <location>
        <begin position="32"/>
        <end position="48"/>
    </location>
</feature>
<gene>
    <name evidence="9" type="ORF">VE96_C0004G0017</name>
</gene>
<dbReference type="Pfam" id="PF03772">
    <property type="entry name" value="Competence"/>
    <property type="match status" value="1"/>
</dbReference>
<evidence type="ECO:0000256" key="4">
    <source>
        <dbReference type="ARBA" id="ARBA00022989"/>
    </source>
</evidence>
<dbReference type="InterPro" id="IPR052159">
    <property type="entry name" value="Competence_DNA_uptake"/>
</dbReference>
<protein>
    <submittedName>
        <fullName evidence="9">ComEC/Rec2-related protein</fullName>
    </submittedName>
</protein>
<name>A0A0G1I1B2_UNCK3</name>
<dbReference type="AlphaFoldDB" id="A0A0G1I1B2"/>
<evidence type="ECO:0000313" key="10">
    <source>
        <dbReference type="Proteomes" id="UP000034752"/>
    </source>
</evidence>
<proteinExistence type="predicted"/>
<accession>A0A0G1I1B2</accession>
<dbReference type="PANTHER" id="PTHR30619">
    <property type="entry name" value="DNA INTERNALIZATION/COMPETENCE PROTEIN COMEC/REC2"/>
    <property type="match status" value="1"/>
</dbReference>
<comment type="subcellular location">
    <subcellularLocation>
        <location evidence="1">Cell membrane</location>
        <topology evidence="1">Multi-pass membrane protein</topology>
    </subcellularLocation>
</comment>
<feature type="transmembrane region" description="Helical" evidence="6">
    <location>
        <begin position="256"/>
        <end position="278"/>
    </location>
</feature>
<comment type="caution">
    <text evidence="9">The sequence shown here is derived from an EMBL/GenBank/DDBJ whole genome shotgun (WGS) entry which is preliminary data.</text>
</comment>
<dbReference type="Pfam" id="PF13567">
    <property type="entry name" value="DUF4131"/>
    <property type="match status" value="1"/>
</dbReference>
<evidence type="ECO:0000259" key="8">
    <source>
        <dbReference type="Pfam" id="PF13567"/>
    </source>
</evidence>
<feature type="transmembrane region" description="Helical" evidence="6">
    <location>
        <begin position="7"/>
        <end position="26"/>
    </location>
</feature>
<dbReference type="InterPro" id="IPR004477">
    <property type="entry name" value="ComEC_N"/>
</dbReference>
<dbReference type="InterPro" id="IPR025405">
    <property type="entry name" value="DUF4131"/>
</dbReference>
<dbReference type="GO" id="GO:0005886">
    <property type="term" value="C:plasma membrane"/>
    <property type="evidence" value="ECO:0007669"/>
    <property type="project" value="UniProtKB-SubCell"/>
</dbReference>
<feature type="transmembrane region" description="Helical" evidence="6">
    <location>
        <begin position="435"/>
        <end position="455"/>
    </location>
</feature>
<organism evidence="9 10">
    <name type="scientific">candidate division Kazan bacterium GW2011_GWA1_44_22</name>
    <dbReference type="NCBI Taxonomy" id="1620410"/>
    <lineage>
        <taxon>Bacteria</taxon>
        <taxon>Bacteria division Kazan-3B-28</taxon>
    </lineage>
</organism>
<dbReference type="PANTHER" id="PTHR30619:SF1">
    <property type="entry name" value="RECOMBINATION PROTEIN 2"/>
    <property type="match status" value="1"/>
</dbReference>
<feature type="domain" description="ComEC/Rec2-related protein" evidence="7">
    <location>
        <begin position="232"/>
        <end position="492"/>
    </location>
</feature>
<keyword evidence="5 6" id="KW-0472">Membrane</keyword>
<evidence type="ECO:0000256" key="1">
    <source>
        <dbReference type="ARBA" id="ARBA00004651"/>
    </source>
</evidence>
<evidence type="ECO:0000256" key="2">
    <source>
        <dbReference type="ARBA" id="ARBA00022475"/>
    </source>
</evidence>
<evidence type="ECO:0000313" key="9">
    <source>
        <dbReference type="EMBL" id="KKT53005.1"/>
    </source>
</evidence>
<reference evidence="9 10" key="1">
    <citation type="journal article" date="2015" name="Nature">
        <title>rRNA introns, odd ribosomes, and small enigmatic genomes across a large radiation of phyla.</title>
        <authorList>
            <person name="Brown C.T."/>
            <person name="Hug L.A."/>
            <person name="Thomas B.C."/>
            <person name="Sharon I."/>
            <person name="Castelle C.J."/>
            <person name="Singh A."/>
            <person name="Wilkins M.J."/>
            <person name="Williams K.H."/>
            <person name="Banfield J.F."/>
        </authorList>
    </citation>
    <scope>NUCLEOTIDE SEQUENCE [LARGE SCALE GENOMIC DNA]</scope>
</reference>
<feature type="transmembrane region" description="Helical" evidence="6">
    <location>
        <begin position="404"/>
        <end position="428"/>
    </location>
</feature>
<feature type="domain" description="DUF4131" evidence="8">
    <location>
        <begin position="29"/>
        <end position="154"/>
    </location>
</feature>
<dbReference type="EMBL" id="LCIJ01000004">
    <property type="protein sequence ID" value="KKT53005.1"/>
    <property type="molecule type" value="Genomic_DNA"/>
</dbReference>
<evidence type="ECO:0000259" key="7">
    <source>
        <dbReference type="Pfam" id="PF03772"/>
    </source>
</evidence>
<keyword evidence="4 6" id="KW-1133">Transmembrane helix</keyword>
<feature type="transmembrane region" description="Helical" evidence="6">
    <location>
        <begin position="376"/>
        <end position="398"/>
    </location>
</feature>
<dbReference type="Proteomes" id="UP000034752">
    <property type="component" value="Unassembled WGS sequence"/>
</dbReference>
<feature type="transmembrane region" description="Helical" evidence="6">
    <location>
        <begin position="284"/>
        <end position="305"/>
    </location>
</feature>
<evidence type="ECO:0000256" key="5">
    <source>
        <dbReference type="ARBA" id="ARBA00023136"/>
    </source>
</evidence>
<evidence type="ECO:0000256" key="6">
    <source>
        <dbReference type="SAM" id="Phobius"/>
    </source>
</evidence>
<feature type="transmembrane region" description="Helical" evidence="6">
    <location>
        <begin position="312"/>
        <end position="338"/>
    </location>
</feature>
<keyword evidence="2" id="KW-1003">Cell membrane</keyword>
<keyword evidence="3 6" id="KW-0812">Transmembrane</keyword>